<sequence length="350" mass="39282">MQSTTIRPIPLRIAASQADISACNQTYPADAVKSTLLSISHSLLATESRLTLWQQPTFDRFSVSLRMLHDRFERGCPAPSSPIVPQSGYTSSPQSPYQVSTPQTTPMTGSLSDCEDMYYALLWTIQSHHQVLTVRLENTFNVPSDTLYFGGPTISEFFTTLCRFWNDLNDLGLVKTLDEAIRSVRIARIHDSIMAQWERGDIRERQLAALLSDLDRQGHTVKGLAWINGWAPSMIAAELGEKYRALLEAEKAGMKGKKKKKVNNNDLRYDSRMEDMLENHDSSDERWPAKANKVQSYGKQTRNTMARKERNWDNGQDQDRDVDMGPFSVAIPSGTPSSGVTATPHDAQDP</sequence>
<feature type="region of interest" description="Disordered" evidence="1">
    <location>
        <begin position="80"/>
        <end position="106"/>
    </location>
</feature>
<accession>A0A6G1KBE6</accession>
<proteinExistence type="predicted"/>
<reference evidence="2" key="1">
    <citation type="journal article" date="2020" name="Stud. Mycol.">
        <title>101 Dothideomycetes genomes: a test case for predicting lifestyles and emergence of pathogens.</title>
        <authorList>
            <person name="Haridas S."/>
            <person name="Albert R."/>
            <person name="Binder M."/>
            <person name="Bloem J."/>
            <person name="Labutti K."/>
            <person name="Salamov A."/>
            <person name="Andreopoulos B."/>
            <person name="Baker S."/>
            <person name="Barry K."/>
            <person name="Bills G."/>
            <person name="Bluhm B."/>
            <person name="Cannon C."/>
            <person name="Castanera R."/>
            <person name="Culley D."/>
            <person name="Daum C."/>
            <person name="Ezra D."/>
            <person name="Gonzalez J."/>
            <person name="Henrissat B."/>
            <person name="Kuo A."/>
            <person name="Liang C."/>
            <person name="Lipzen A."/>
            <person name="Lutzoni F."/>
            <person name="Magnuson J."/>
            <person name="Mondo S."/>
            <person name="Nolan M."/>
            <person name="Ohm R."/>
            <person name="Pangilinan J."/>
            <person name="Park H.-J."/>
            <person name="Ramirez L."/>
            <person name="Alfaro M."/>
            <person name="Sun H."/>
            <person name="Tritt A."/>
            <person name="Yoshinaga Y."/>
            <person name="Zwiers L.-H."/>
            <person name="Turgeon B."/>
            <person name="Goodwin S."/>
            <person name="Spatafora J."/>
            <person name="Crous P."/>
            <person name="Grigoriev I."/>
        </authorList>
    </citation>
    <scope>NUCLEOTIDE SEQUENCE</scope>
    <source>
        <strain evidence="2">CBS 279.74</strain>
    </source>
</reference>
<dbReference type="Proteomes" id="UP000799428">
    <property type="component" value="Unassembled WGS sequence"/>
</dbReference>
<name>A0A6G1KBE6_9PLEO</name>
<dbReference type="EMBL" id="MU005770">
    <property type="protein sequence ID" value="KAF2709761.1"/>
    <property type="molecule type" value="Genomic_DNA"/>
</dbReference>
<gene>
    <name evidence="2" type="ORF">K504DRAFT_534079</name>
</gene>
<evidence type="ECO:0000256" key="1">
    <source>
        <dbReference type="SAM" id="MobiDB-lite"/>
    </source>
</evidence>
<feature type="region of interest" description="Disordered" evidence="1">
    <location>
        <begin position="280"/>
        <end position="350"/>
    </location>
</feature>
<protein>
    <submittedName>
        <fullName evidence="2">Uncharacterized protein</fullName>
    </submittedName>
</protein>
<dbReference type="AlphaFoldDB" id="A0A6G1KBE6"/>
<evidence type="ECO:0000313" key="2">
    <source>
        <dbReference type="EMBL" id="KAF2709761.1"/>
    </source>
</evidence>
<dbReference type="OrthoDB" id="5419508at2759"/>
<feature type="compositionally biased region" description="Basic and acidic residues" evidence="1">
    <location>
        <begin position="306"/>
        <end position="323"/>
    </location>
</feature>
<evidence type="ECO:0000313" key="3">
    <source>
        <dbReference type="Proteomes" id="UP000799428"/>
    </source>
</evidence>
<keyword evidence="3" id="KW-1185">Reference proteome</keyword>
<feature type="compositionally biased region" description="Polar residues" evidence="1">
    <location>
        <begin position="83"/>
        <end position="106"/>
    </location>
</feature>
<feature type="compositionally biased region" description="Polar residues" evidence="1">
    <location>
        <begin position="293"/>
        <end position="304"/>
    </location>
</feature>
<organism evidence="2 3">
    <name type="scientific">Pleomassaria siparia CBS 279.74</name>
    <dbReference type="NCBI Taxonomy" id="1314801"/>
    <lineage>
        <taxon>Eukaryota</taxon>
        <taxon>Fungi</taxon>
        <taxon>Dikarya</taxon>
        <taxon>Ascomycota</taxon>
        <taxon>Pezizomycotina</taxon>
        <taxon>Dothideomycetes</taxon>
        <taxon>Pleosporomycetidae</taxon>
        <taxon>Pleosporales</taxon>
        <taxon>Pleomassariaceae</taxon>
        <taxon>Pleomassaria</taxon>
    </lineage>
</organism>